<proteinExistence type="predicted"/>
<evidence type="ECO:0000256" key="1">
    <source>
        <dbReference type="ARBA" id="ARBA00022729"/>
    </source>
</evidence>
<sequence length="40" mass="4569">TQNFNEQTEIQLHVENLASGTYLLHLQTNEGMAVKKLVKK</sequence>
<dbReference type="InterPro" id="IPR026444">
    <property type="entry name" value="Secre_tail"/>
</dbReference>
<gene>
    <name evidence="2" type="ORF">SAMN02927937_00416</name>
</gene>
<accession>A0A1H6JCM9</accession>
<dbReference type="AlphaFoldDB" id="A0A1H6JCM9"/>
<keyword evidence="3" id="KW-1185">Reference proteome</keyword>
<dbReference type="NCBIfam" id="TIGR04183">
    <property type="entry name" value="Por_Secre_tail"/>
    <property type="match status" value="1"/>
</dbReference>
<dbReference type="Proteomes" id="UP000199634">
    <property type="component" value="Unassembled WGS sequence"/>
</dbReference>
<protein>
    <submittedName>
        <fullName evidence="2">Por secretion system C-terminal sorting domain-containing protein</fullName>
    </submittedName>
</protein>
<organism evidence="2 3">
    <name type="scientific">Paenimyroides marinum</name>
    <dbReference type="NCBI Taxonomy" id="1159016"/>
    <lineage>
        <taxon>Bacteria</taxon>
        <taxon>Pseudomonadati</taxon>
        <taxon>Bacteroidota</taxon>
        <taxon>Flavobacteriia</taxon>
        <taxon>Flavobacteriales</taxon>
        <taxon>Flavobacteriaceae</taxon>
        <taxon>Paenimyroides</taxon>
    </lineage>
</organism>
<evidence type="ECO:0000313" key="3">
    <source>
        <dbReference type="Proteomes" id="UP000199634"/>
    </source>
</evidence>
<dbReference type="EMBL" id="FNXE01000003">
    <property type="protein sequence ID" value="SEH59918.1"/>
    <property type="molecule type" value="Genomic_DNA"/>
</dbReference>
<name>A0A1H6JCM9_9FLAO</name>
<feature type="non-terminal residue" evidence="2">
    <location>
        <position position="1"/>
    </location>
</feature>
<evidence type="ECO:0000313" key="2">
    <source>
        <dbReference type="EMBL" id="SEH59918.1"/>
    </source>
</evidence>
<keyword evidence="1" id="KW-0732">Signal</keyword>
<reference evidence="2 3" key="1">
    <citation type="submission" date="2016-10" db="EMBL/GenBank/DDBJ databases">
        <authorList>
            <person name="de Groot N.N."/>
        </authorList>
    </citation>
    <scope>NUCLEOTIDE SEQUENCE [LARGE SCALE GENOMIC DNA]</scope>
    <source>
        <strain evidence="2 3">CGMCC 1.10825</strain>
    </source>
</reference>